<evidence type="ECO:0000313" key="2">
    <source>
        <dbReference type="Proteomes" id="UP000016088"/>
    </source>
</evidence>
<dbReference type="VEuPathDB" id="FungiDB:SOCG_01882"/>
<evidence type="ECO:0000313" key="1">
    <source>
        <dbReference type="EMBL" id="EPX71667.1"/>
    </source>
</evidence>
<dbReference type="OrthoDB" id="10367654at2759"/>
<reference evidence="1 2" key="1">
    <citation type="journal article" date="2011" name="Science">
        <title>Comparative functional genomics of the fission yeasts.</title>
        <authorList>
            <person name="Rhind N."/>
            <person name="Chen Z."/>
            <person name="Yassour M."/>
            <person name="Thompson D.A."/>
            <person name="Haas B.J."/>
            <person name="Habib N."/>
            <person name="Wapinski I."/>
            <person name="Roy S."/>
            <person name="Lin M.F."/>
            <person name="Heiman D.I."/>
            <person name="Young S.K."/>
            <person name="Furuya K."/>
            <person name="Guo Y."/>
            <person name="Pidoux A."/>
            <person name="Chen H.M."/>
            <person name="Robbertse B."/>
            <person name="Goldberg J.M."/>
            <person name="Aoki K."/>
            <person name="Bayne E.H."/>
            <person name="Berlin A.M."/>
            <person name="Desjardins C.A."/>
            <person name="Dobbs E."/>
            <person name="Dukaj L."/>
            <person name="Fan L."/>
            <person name="FitzGerald M.G."/>
            <person name="French C."/>
            <person name="Gujja S."/>
            <person name="Hansen K."/>
            <person name="Keifenheim D."/>
            <person name="Levin J.Z."/>
            <person name="Mosher R.A."/>
            <person name="Mueller C.A."/>
            <person name="Pfiffner J."/>
            <person name="Priest M."/>
            <person name="Russ C."/>
            <person name="Smialowska A."/>
            <person name="Swoboda P."/>
            <person name="Sykes S.M."/>
            <person name="Vaughn M."/>
            <person name="Vengrova S."/>
            <person name="Yoder R."/>
            <person name="Zeng Q."/>
            <person name="Allshire R."/>
            <person name="Baulcombe D."/>
            <person name="Birren B.W."/>
            <person name="Brown W."/>
            <person name="Ekwall K."/>
            <person name="Kellis M."/>
            <person name="Leatherwood J."/>
            <person name="Levin H."/>
            <person name="Margalit H."/>
            <person name="Martienssen R."/>
            <person name="Nieduszynski C.A."/>
            <person name="Spatafora J.W."/>
            <person name="Friedman N."/>
            <person name="Dalgaard J.Z."/>
            <person name="Baumann P."/>
            <person name="Niki H."/>
            <person name="Regev A."/>
            <person name="Nusbaum C."/>
        </authorList>
    </citation>
    <scope>NUCLEOTIDE SEQUENCE [LARGE SCALE GENOMIC DNA]</scope>
    <source>
        <strain evidence="2">yFS286</strain>
    </source>
</reference>
<protein>
    <submittedName>
        <fullName evidence="1">Uncharacterized protein</fullName>
    </submittedName>
</protein>
<dbReference type="AlphaFoldDB" id="S9PUL6"/>
<gene>
    <name evidence="1" type="ORF">SOCG_01882</name>
</gene>
<name>S9PUL6_SCHOY</name>
<dbReference type="OMA" id="EERRWWK"/>
<sequence>MNYWPYVIDERTKINLAKDESQKGSTEGDEEVSNLKTAEEKHWWKMKLNRENFLKKLKEKRDRERIRTKKSMEDMGYYFY</sequence>
<accession>S9PUL6</accession>
<dbReference type="HOGENOM" id="CLU_2591157_0_0_1"/>
<dbReference type="EMBL" id="KE503208">
    <property type="protein sequence ID" value="EPX71667.1"/>
    <property type="molecule type" value="Genomic_DNA"/>
</dbReference>
<dbReference type="Proteomes" id="UP000016088">
    <property type="component" value="Unassembled WGS sequence"/>
</dbReference>
<keyword evidence="2" id="KW-1185">Reference proteome</keyword>
<dbReference type="RefSeq" id="XP_013020289.1">
    <property type="nucleotide sequence ID" value="XM_013164835.1"/>
</dbReference>
<dbReference type="GeneID" id="25030862"/>
<organism evidence="1 2">
    <name type="scientific">Schizosaccharomyces octosporus (strain yFS286)</name>
    <name type="common">Fission yeast</name>
    <name type="synonym">Octosporomyces octosporus</name>
    <dbReference type="NCBI Taxonomy" id="483514"/>
    <lineage>
        <taxon>Eukaryota</taxon>
        <taxon>Fungi</taxon>
        <taxon>Dikarya</taxon>
        <taxon>Ascomycota</taxon>
        <taxon>Taphrinomycotina</taxon>
        <taxon>Schizosaccharomycetes</taxon>
        <taxon>Schizosaccharomycetales</taxon>
        <taxon>Schizosaccharomycetaceae</taxon>
        <taxon>Schizosaccharomyces</taxon>
    </lineage>
</organism>
<proteinExistence type="predicted"/>